<accession>A0A5P9QAZ9</accession>
<feature type="signal peptide" evidence="2">
    <location>
        <begin position="1"/>
        <end position="20"/>
    </location>
</feature>
<evidence type="ECO:0008006" key="5">
    <source>
        <dbReference type="Google" id="ProtNLM"/>
    </source>
</evidence>
<keyword evidence="1" id="KW-0472">Membrane</keyword>
<feature type="transmembrane region" description="Helical" evidence="1">
    <location>
        <begin position="57"/>
        <end position="77"/>
    </location>
</feature>
<gene>
    <name evidence="3" type="ORF">KDY119_01812</name>
</gene>
<evidence type="ECO:0000313" key="3">
    <source>
        <dbReference type="EMBL" id="QFU98300.1"/>
    </source>
</evidence>
<dbReference type="InterPro" id="IPR013901">
    <property type="entry name" value="Anthrone_oxy"/>
</dbReference>
<keyword evidence="1" id="KW-0812">Transmembrane</keyword>
<keyword evidence="4" id="KW-1185">Reference proteome</keyword>
<evidence type="ECO:0000313" key="4">
    <source>
        <dbReference type="Proteomes" id="UP000326702"/>
    </source>
</evidence>
<protein>
    <recommendedName>
        <fullName evidence="5">DUF1772 domain-containing protein</fullName>
    </recommendedName>
</protein>
<dbReference type="AlphaFoldDB" id="A0A5P9QAZ9"/>
<proteinExistence type="predicted"/>
<feature type="transmembrane region" description="Helical" evidence="1">
    <location>
        <begin position="84"/>
        <end position="106"/>
    </location>
</feature>
<name>A0A5P9QAZ9_9MICO</name>
<dbReference type="Pfam" id="PF08592">
    <property type="entry name" value="Anthrone_oxy"/>
    <property type="match status" value="1"/>
</dbReference>
<dbReference type="Proteomes" id="UP000326702">
    <property type="component" value="Chromosome"/>
</dbReference>
<organism evidence="3 4">
    <name type="scientific">Luteimicrobium xylanilyticum</name>
    <dbReference type="NCBI Taxonomy" id="1133546"/>
    <lineage>
        <taxon>Bacteria</taxon>
        <taxon>Bacillati</taxon>
        <taxon>Actinomycetota</taxon>
        <taxon>Actinomycetes</taxon>
        <taxon>Micrococcales</taxon>
        <taxon>Luteimicrobium</taxon>
    </lineage>
</organism>
<feature type="transmembrane region" description="Helical" evidence="1">
    <location>
        <begin position="139"/>
        <end position="158"/>
    </location>
</feature>
<evidence type="ECO:0000256" key="2">
    <source>
        <dbReference type="SAM" id="SignalP"/>
    </source>
</evidence>
<evidence type="ECO:0000256" key="1">
    <source>
        <dbReference type="SAM" id="Phobius"/>
    </source>
</evidence>
<dbReference type="KEGG" id="lxl:KDY119_01812"/>
<reference evidence="3 4" key="1">
    <citation type="submission" date="2019-10" db="EMBL/GenBank/DDBJ databases">
        <title>Genome sequence of Luteimicrobium xylanilyticum HY-24.</title>
        <authorList>
            <person name="Kim D.Y."/>
            <person name="Park H.-Y."/>
        </authorList>
    </citation>
    <scope>NUCLEOTIDE SEQUENCE [LARGE SCALE GENOMIC DNA]</scope>
    <source>
        <strain evidence="3 4">HY-24</strain>
    </source>
</reference>
<keyword evidence="2" id="KW-0732">Signal</keyword>
<keyword evidence="1" id="KW-1133">Transmembrane helix</keyword>
<sequence>MRPLTAVLTCLTVLSAGAMAGTFFAFAVGVMPGLSAASPATAVSAMRHINARIENPLFLAVFMLVPVFAAVAGFLALRSGQRTAGLLLLVAAAVYVVGTIVTTGAVNVPLNQTLAAASPHADPAAVWASFVGRWNTGNAVRAVASTVTLLLAACAFAGRTAAPRAGSAAESVTDAVMTLAR</sequence>
<dbReference type="EMBL" id="CP045529">
    <property type="protein sequence ID" value="QFU98300.1"/>
    <property type="molecule type" value="Genomic_DNA"/>
</dbReference>
<feature type="chain" id="PRO_5039058440" description="DUF1772 domain-containing protein" evidence="2">
    <location>
        <begin position="21"/>
        <end position="181"/>
    </location>
</feature>
<dbReference type="RefSeq" id="WP_227994586.1">
    <property type="nucleotide sequence ID" value="NZ_BAABIH010000002.1"/>
</dbReference>